<dbReference type="OrthoDB" id="2019558at2759"/>
<protein>
    <submittedName>
        <fullName evidence="1">Uncharacterized protein</fullName>
    </submittedName>
</protein>
<name>A0A484NDV4_9ASTE</name>
<evidence type="ECO:0000313" key="1">
    <source>
        <dbReference type="EMBL" id="VFQ98707.1"/>
    </source>
</evidence>
<accession>A0A484NDV4</accession>
<keyword evidence="2" id="KW-1185">Reference proteome</keyword>
<gene>
    <name evidence="1" type="ORF">CCAM_LOCUS40483</name>
</gene>
<sequence>MHSYLKLSSKSLIKSSQFVPLINTFDQYWRQVNLPKSHKFSDFLRKSPKIFDLYKDRKGVMVWVDKRS</sequence>
<dbReference type="Proteomes" id="UP000595140">
    <property type="component" value="Unassembled WGS sequence"/>
</dbReference>
<dbReference type="AlphaFoldDB" id="A0A484NDV4"/>
<dbReference type="EMBL" id="OOIL02006618">
    <property type="protein sequence ID" value="VFQ98707.1"/>
    <property type="molecule type" value="Genomic_DNA"/>
</dbReference>
<proteinExistence type="predicted"/>
<evidence type="ECO:0000313" key="2">
    <source>
        <dbReference type="Proteomes" id="UP000595140"/>
    </source>
</evidence>
<reference evidence="1 2" key="1">
    <citation type="submission" date="2018-04" db="EMBL/GenBank/DDBJ databases">
        <authorList>
            <person name="Vogel A."/>
        </authorList>
    </citation>
    <scope>NUCLEOTIDE SEQUENCE [LARGE SCALE GENOMIC DNA]</scope>
</reference>
<organism evidence="1 2">
    <name type="scientific">Cuscuta campestris</name>
    <dbReference type="NCBI Taxonomy" id="132261"/>
    <lineage>
        <taxon>Eukaryota</taxon>
        <taxon>Viridiplantae</taxon>
        <taxon>Streptophyta</taxon>
        <taxon>Embryophyta</taxon>
        <taxon>Tracheophyta</taxon>
        <taxon>Spermatophyta</taxon>
        <taxon>Magnoliopsida</taxon>
        <taxon>eudicotyledons</taxon>
        <taxon>Gunneridae</taxon>
        <taxon>Pentapetalae</taxon>
        <taxon>asterids</taxon>
        <taxon>lamiids</taxon>
        <taxon>Solanales</taxon>
        <taxon>Convolvulaceae</taxon>
        <taxon>Cuscuteae</taxon>
        <taxon>Cuscuta</taxon>
        <taxon>Cuscuta subgen. Grammica</taxon>
        <taxon>Cuscuta sect. Cleistogrammica</taxon>
    </lineage>
</organism>